<dbReference type="PANTHER" id="PTHR47197">
    <property type="entry name" value="PROTEIN NIRF"/>
    <property type="match status" value="1"/>
</dbReference>
<dbReference type="InterPro" id="IPR011044">
    <property type="entry name" value="Quino_amine_DH_bsu"/>
</dbReference>
<dbReference type="PROSITE" id="PS51257">
    <property type="entry name" value="PROKAR_LIPOPROTEIN"/>
    <property type="match status" value="1"/>
</dbReference>
<sequence>MPRRSARVLLGLGLATGLALSACSTSPPPAAPPPSAGPATTTTGLLPPGVPTEGVRPDTANLPLAAEPQSAPPPTTPPPGRQVQVGSAPEGVVVDPVTRTVAVTKRNPNEVVLLDADTGAERARTPLPGFVRHLQLAAPGGPVLVPVESANSLVRVALPGGQGDPPLFVGTVPHDATQAPNGTVLTADELGGTVSAVRGDQVVKVFTDAVQPAGLAPVGNLVGLVDVRKNDLTVYDVATLRIVGSAPSGAGPTHLVADRHGRMIATDTRGDQVIVFQPNPDGPPTQVGAVPQPGGPYGITYDPVRDRVYVASSGTNEVVAYDMTNPQPREVARIPTVQNPYTVGVDPQTGRLFVAGVSTGVVQIVDAP</sequence>
<feature type="signal peptide" evidence="2">
    <location>
        <begin position="1"/>
        <end position="21"/>
    </location>
</feature>
<dbReference type="EMBL" id="JBBEGN010000008">
    <property type="protein sequence ID" value="MEJ2869614.1"/>
    <property type="molecule type" value="Genomic_DNA"/>
</dbReference>
<feature type="compositionally biased region" description="Pro residues" evidence="1">
    <location>
        <begin position="70"/>
        <end position="80"/>
    </location>
</feature>
<organism evidence="3 4">
    <name type="scientific">Actinomycetospora aurantiaca</name>
    <dbReference type="NCBI Taxonomy" id="3129233"/>
    <lineage>
        <taxon>Bacteria</taxon>
        <taxon>Bacillati</taxon>
        <taxon>Actinomycetota</taxon>
        <taxon>Actinomycetes</taxon>
        <taxon>Pseudonocardiales</taxon>
        <taxon>Pseudonocardiaceae</taxon>
        <taxon>Actinomycetospora</taxon>
    </lineage>
</organism>
<reference evidence="3 4" key="1">
    <citation type="submission" date="2024-03" db="EMBL/GenBank/DDBJ databases">
        <title>Actinomycetospora sp. OC33-EN08, a novel actinomycete isolated from wild orchid (Aerides multiflora).</title>
        <authorList>
            <person name="Suriyachadkun C."/>
        </authorList>
    </citation>
    <scope>NUCLEOTIDE SEQUENCE [LARGE SCALE GENOMIC DNA]</scope>
    <source>
        <strain evidence="3 4">OC33-EN08</strain>
    </source>
</reference>
<dbReference type="Proteomes" id="UP001385809">
    <property type="component" value="Unassembled WGS sequence"/>
</dbReference>
<feature type="compositionally biased region" description="Low complexity" evidence="1">
    <location>
        <begin position="37"/>
        <end position="47"/>
    </location>
</feature>
<feature type="chain" id="PRO_5046316846" evidence="2">
    <location>
        <begin position="22"/>
        <end position="368"/>
    </location>
</feature>
<feature type="compositionally biased region" description="Pro residues" evidence="1">
    <location>
        <begin position="26"/>
        <end position="36"/>
    </location>
</feature>
<proteinExistence type="predicted"/>
<dbReference type="Gene3D" id="2.130.10.10">
    <property type="entry name" value="YVTN repeat-like/Quinoprotein amine dehydrogenase"/>
    <property type="match status" value="2"/>
</dbReference>
<protein>
    <submittedName>
        <fullName evidence="3">YncE family protein</fullName>
    </submittedName>
</protein>
<dbReference type="InterPro" id="IPR051200">
    <property type="entry name" value="Host-pathogen_enzymatic-act"/>
</dbReference>
<evidence type="ECO:0000256" key="2">
    <source>
        <dbReference type="SAM" id="SignalP"/>
    </source>
</evidence>
<comment type="caution">
    <text evidence="3">The sequence shown here is derived from an EMBL/GenBank/DDBJ whole genome shotgun (WGS) entry which is preliminary data.</text>
</comment>
<keyword evidence="4" id="KW-1185">Reference proteome</keyword>
<dbReference type="SUPFAM" id="SSF50969">
    <property type="entry name" value="YVTN repeat-like/Quinoprotein amine dehydrogenase"/>
    <property type="match status" value="1"/>
</dbReference>
<evidence type="ECO:0000313" key="4">
    <source>
        <dbReference type="Proteomes" id="UP001385809"/>
    </source>
</evidence>
<feature type="region of interest" description="Disordered" evidence="1">
    <location>
        <begin position="20"/>
        <end position="89"/>
    </location>
</feature>
<dbReference type="RefSeq" id="WP_337696185.1">
    <property type="nucleotide sequence ID" value="NZ_JBBEGN010000008.1"/>
</dbReference>
<dbReference type="PANTHER" id="PTHR47197:SF3">
    <property type="entry name" value="DIHYDRO-HEME D1 DEHYDROGENASE"/>
    <property type="match status" value="1"/>
</dbReference>
<dbReference type="InterPro" id="IPR015943">
    <property type="entry name" value="WD40/YVTN_repeat-like_dom_sf"/>
</dbReference>
<evidence type="ECO:0000256" key="1">
    <source>
        <dbReference type="SAM" id="MobiDB-lite"/>
    </source>
</evidence>
<accession>A0ABU8MQM5</accession>
<gene>
    <name evidence="3" type="ORF">WCD74_17710</name>
</gene>
<name>A0ABU8MQM5_9PSEU</name>
<evidence type="ECO:0000313" key="3">
    <source>
        <dbReference type="EMBL" id="MEJ2869614.1"/>
    </source>
</evidence>
<keyword evidence="2" id="KW-0732">Signal</keyword>